<feature type="compositionally biased region" description="Polar residues" evidence="1">
    <location>
        <begin position="22"/>
        <end position="33"/>
    </location>
</feature>
<feature type="compositionally biased region" description="Low complexity" evidence="1">
    <location>
        <begin position="1"/>
        <end position="21"/>
    </location>
</feature>
<organism evidence="2 3">
    <name type="scientific">Oryza sativa subsp. japonica</name>
    <name type="common">Rice</name>
    <dbReference type="NCBI Taxonomy" id="39947"/>
    <lineage>
        <taxon>Eukaryota</taxon>
        <taxon>Viridiplantae</taxon>
        <taxon>Streptophyta</taxon>
        <taxon>Embryophyta</taxon>
        <taxon>Tracheophyta</taxon>
        <taxon>Spermatophyta</taxon>
        <taxon>Magnoliopsida</taxon>
        <taxon>Liliopsida</taxon>
        <taxon>Poales</taxon>
        <taxon>Poaceae</taxon>
        <taxon>BOP clade</taxon>
        <taxon>Oryzoideae</taxon>
        <taxon>Oryzeae</taxon>
        <taxon>Oryzinae</taxon>
        <taxon>Oryza</taxon>
        <taxon>Oryza sativa</taxon>
    </lineage>
</organism>
<dbReference type="EMBL" id="AP005646">
    <property type="protein sequence ID" value="BAD62031.1"/>
    <property type="molecule type" value="Genomic_DNA"/>
</dbReference>
<evidence type="ECO:0000256" key="1">
    <source>
        <dbReference type="SAM" id="MobiDB-lite"/>
    </source>
</evidence>
<dbReference type="AlphaFoldDB" id="Q5Z5M3"/>
<feature type="region of interest" description="Disordered" evidence="1">
    <location>
        <begin position="1"/>
        <end position="79"/>
    </location>
</feature>
<evidence type="ECO:0000313" key="2">
    <source>
        <dbReference type="EMBL" id="BAD62031.1"/>
    </source>
</evidence>
<feature type="compositionally biased region" description="Low complexity" evidence="1">
    <location>
        <begin position="34"/>
        <end position="55"/>
    </location>
</feature>
<sequence length="145" mass="15705">MQQQQQQGHCSSTSNNPSSSSHMASVTAAISKNQTAATVASRRSRQQQQQTIRSATIEEGAAAGTHRKEGKRNKTPVVLDDDGCGLQIWPWWQRKDSGGKSAGAARARAGCSDTLLHVRGAFPSYLASYKFASIGRTMPQTPPYW</sequence>
<evidence type="ECO:0000313" key="3">
    <source>
        <dbReference type="Proteomes" id="UP000000763"/>
    </source>
</evidence>
<proteinExistence type="predicted"/>
<reference evidence="3" key="1">
    <citation type="journal article" date="2005" name="Nature">
        <title>The map-based sequence of the rice genome.</title>
        <authorList>
            <consortium name="International rice genome sequencing project (IRGSP)"/>
            <person name="Matsumoto T."/>
            <person name="Wu J."/>
            <person name="Kanamori H."/>
            <person name="Katayose Y."/>
            <person name="Fujisawa M."/>
            <person name="Namiki N."/>
            <person name="Mizuno H."/>
            <person name="Yamamoto K."/>
            <person name="Antonio B.A."/>
            <person name="Baba T."/>
            <person name="Sakata K."/>
            <person name="Nagamura Y."/>
            <person name="Aoki H."/>
            <person name="Arikawa K."/>
            <person name="Arita K."/>
            <person name="Bito T."/>
            <person name="Chiden Y."/>
            <person name="Fujitsuka N."/>
            <person name="Fukunaka R."/>
            <person name="Hamada M."/>
            <person name="Harada C."/>
            <person name="Hayashi A."/>
            <person name="Hijishita S."/>
            <person name="Honda M."/>
            <person name="Hosokawa S."/>
            <person name="Ichikawa Y."/>
            <person name="Idonuma A."/>
            <person name="Iijima M."/>
            <person name="Ikeda M."/>
            <person name="Ikeno M."/>
            <person name="Ito K."/>
            <person name="Ito S."/>
            <person name="Ito T."/>
            <person name="Ito Y."/>
            <person name="Ito Y."/>
            <person name="Iwabuchi A."/>
            <person name="Kamiya K."/>
            <person name="Karasawa W."/>
            <person name="Kurita K."/>
            <person name="Katagiri S."/>
            <person name="Kikuta A."/>
            <person name="Kobayashi H."/>
            <person name="Kobayashi N."/>
            <person name="Machita K."/>
            <person name="Maehara T."/>
            <person name="Masukawa M."/>
            <person name="Mizubayashi T."/>
            <person name="Mukai Y."/>
            <person name="Nagasaki H."/>
            <person name="Nagata Y."/>
            <person name="Naito S."/>
            <person name="Nakashima M."/>
            <person name="Nakama Y."/>
            <person name="Nakamichi Y."/>
            <person name="Nakamura M."/>
            <person name="Meguro A."/>
            <person name="Negishi M."/>
            <person name="Ohta I."/>
            <person name="Ohta T."/>
            <person name="Okamoto M."/>
            <person name="Ono N."/>
            <person name="Saji S."/>
            <person name="Sakaguchi M."/>
            <person name="Sakai K."/>
            <person name="Shibata M."/>
            <person name="Shimokawa T."/>
            <person name="Song J."/>
            <person name="Takazaki Y."/>
            <person name="Terasawa K."/>
            <person name="Tsugane M."/>
            <person name="Tsuji K."/>
            <person name="Ueda S."/>
            <person name="Waki K."/>
            <person name="Yamagata H."/>
            <person name="Yamamoto M."/>
            <person name="Yamamoto S."/>
            <person name="Yamane H."/>
            <person name="Yoshiki S."/>
            <person name="Yoshihara R."/>
            <person name="Yukawa K."/>
            <person name="Zhong H."/>
            <person name="Yano M."/>
            <person name="Yuan Q."/>
            <person name="Ouyang S."/>
            <person name="Liu J."/>
            <person name="Jones K.M."/>
            <person name="Gansberger K."/>
            <person name="Moffat K."/>
            <person name="Hill J."/>
            <person name="Bera J."/>
            <person name="Fadrosh D."/>
            <person name="Jin S."/>
            <person name="Johri S."/>
            <person name="Kim M."/>
            <person name="Overton L."/>
            <person name="Reardon M."/>
            <person name="Tsitrin T."/>
            <person name="Vuong H."/>
            <person name="Weaver B."/>
            <person name="Ciecko A."/>
            <person name="Tallon L."/>
            <person name="Jackson J."/>
            <person name="Pai G."/>
            <person name="Aken S.V."/>
            <person name="Utterback T."/>
            <person name="Reidmuller S."/>
            <person name="Feldblyum T."/>
            <person name="Hsiao J."/>
            <person name="Zismann V."/>
            <person name="Iobst S."/>
            <person name="de Vazeille A.R."/>
            <person name="Buell C.R."/>
            <person name="Ying K."/>
            <person name="Li Y."/>
            <person name="Lu T."/>
            <person name="Huang Y."/>
            <person name="Zhao Q."/>
            <person name="Feng Q."/>
            <person name="Zhang L."/>
            <person name="Zhu J."/>
            <person name="Weng Q."/>
            <person name="Mu J."/>
            <person name="Lu Y."/>
            <person name="Fan D."/>
            <person name="Liu Y."/>
            <person name="Guan J."/>
            <person name="Zhang Y."/>
            <person name="Yu S."/>
            <person name="Liu X."/>
            <person name="Zhang Y."/>
            <person name="Hong G."/>
            <person name="Han B."/>
            <person name="Choisne N."/>
            <person name="Demange N."/>
            <person name="Orjeda G."/>
            <person name="Samain S."/>
            <person name="Cattolico L."/>
            <person name="Pelletier E."/>
            <person name="Couloux A."/>
            <person name="Segurens B."/>
            <person name="Wincker P."/>
            <person name="D'Hont A."/>
            <person name="Scarpelli C."/>
            <person name="Weissenbach J."/>
            <person name="Salanoubat M."/>
            <person name="Quetier F."/>
            <person name="Yu Y."/>
            <person name="Kim H.R."/>
            <person name="Rambo T."/>
            <person name="Currie J."/>
            <person name="Collura K."/>
            <person name="Luo M."/>
            <person name="Yang T."/>
            <person name="Ammiraju J.S.S."/>
            <person name="Engler F."/>
            <person name="Soderlund C."/>
            <person name="Wing R.A."/>
            <person name="Palmer L.E."/>
            <person name="de la Bastide M."/>
            <person name="Spiegel L."/>
            <person name="Nascimento L."/>
            <person name="Zutavern T."/>
            <person name="O'Shaughnessy A."/>
            <person name="Dike S."/>
            <person name="Dedhia N."/>
            <person name="Preston R."/>
            <person name="Balija V."/>
            <person name="McCombie W.R."/>
            <person name="Chow T."/>
            <person name="Chen H."/>
            <person name="Chung M."/>
            <person name="Chen C."/>
            <person name="Shaw J."/>
            <person name="Wu H."/>
            <person name="Hsiao K."/>
            <person name="Chao Y."/>
            <person name="Chu M."/>
            <person name="Cheng C."/>
            <person name="Hour A."/>
            <person name="Lee P."/>
            <person name="Lin S."/>
            <person name="Lin Y."/>
            <person name="Liou J."/>
            <person name="Liu S."/>
            <person name="Hsing Y."/>
            <person name="Raghuvanshi S."/>
            <person name="Mohanty A."/>
            <person name="Bharti A.K."/>
            <person name="Gaur A."/>
            <person name="Gupta V."/>
            <person name="Kumar D."/>
            <person name="Ravi V."/>
            <person name="Vij S."/>
            <person name="Kapur A."/>
            <person name="Khurana P."/>
            <person name="Khurana P."/>
            <person name="Khurana J.P."/>
            <person name="Tyagi A.K."/>
            <person name="Gaikwad K."/>
            <person name="Singh A."/>
            <person name="Dalal V."/>
            <person name="Srivastava S."/>
            <person name="Dixit A."/>
            <person name="Pal A.K."/>
            <person name="Ghazi I.A."/>
            <person name="Yadav M."/>
            <person name="Pandit A."/>
            <person name="Bhargava A."/>
            <person name="Sureshbabu K."/>
            <person name="Batra K."/>
            <person name="Sharma T.R."/>
            <person name="Mohapatra T."/>
            <person name="Singh N.K."/>
            <person name="Messing J."/>
            <person name="Nelson A.B."/>
            <person name="Fuks G."/>
            <person name="Kavchok S."/>
            <person name="Keizer G."/>
            <person name="Linton E."/>
            <person name="Llaca V."/>
            <person name="Song R."/>
            <person name="Tanyolac B."/>
            <person name="Young S."/>
            <person name="Ho-Il K."/>
            <person name="Hahn J.H."/>
            <person name="Sangsakoo G."/>
            <person name="Vanavichit A."/>
            <person name="de Mattos Luiz.A.T."/>
            <person name="Zimmer P.D."/>
            <person name="Malone G."/>
            <person name="Dellagostin O."/>
            <person name="de Oliveira A.C."/>
            <person name="Bevan M."/>
            <person name="Bancroft I."/>
            <person name="Minx P."/>
            <person name="Cordum H."/>
            <person name="Wilson R."/>
            <person name="Cheng Z."/>
            <person name="Jin W."/>
            <person name="Jiang J."/>
            <person name="Leong S.A."/>
            <person name="Iwama H."/>
            <person name="Gojobori T."/>
            <person name="Itoh T."/>
            <person name="Niimura Y."/>
            <person name="Fujii Y."/>
            <person name="Habara T."/>
            <person name="Sakai H."/>
            <person name="Sato Y."/>
            <person name="Wilson G."/>
            <person name="Kumar K."/>
            <person name="McCouch S."/>
            <person name="Juretic N."/>
            <person name="Hoen D."/>
            <person name="Wright S."/>
            <person name="Bruskiewich R."/>
            <person name="Bureau T."/>
            <person name="Miyao A."/>
            <person name="Hirochika H."/>
            <person name="Nishikawa T."/>
            <person name="Kadowaki K."/>
            <person name="Sugiura M."/>
            <person name="Burr B."/>
            <person name="Sasaki T."/>
        </authorList>
    </citation>
    <scope>NUCLEOTIDE SEQUENCE [LARGE SCALE GENOMIC DNA]</scope>
    <source>
        <strain evidence="3">cv. Nipponbare</strain>
    </source>
</reference>
<reference evidence="3" key="2">
    <citation type="journal article" date="2008" name="Nucleic Acids Res.">
        <title>The rice annotation project database (RAP-DB): 2008 update.</title>
        <authorList>
            <consortium name="The rice annotation project (RAP)"/>
        </authorList>
    </citation>
    <scope>GENOME REANNOTATION</scope>
    <source>
        <strain evidence="3">cv. Nipponbare</strain>
    </source>
</reference>
<protein>
    <submittedName>
        <fullName evidence="2">Uncharacterized protein</fullName>
    </submittedName>
</protein>
<gene>
    <name evidence="2" type="primary">B1077E08.25</name>
</gene>
<accession>Q5Z5M3</accession>
<dbReference type="Proteomes" id="UP000000763">
    <property type="component" value="Chromosome 6"/>
</dbReference>
<name>Q5Z5M3_ORYSJ</name>